<feature type="binding site" evidence="3">
    <location>
        <position position="228"/>
    </location>
    <ligand>
        <name>FAD</name>
        <dbReference type="ChEBI" id="CHEBI:57692"/>
    </ligand>
</feature>
<dbReference type="InterPro" id="IPR000172">
    <property type="entry name" value="GMC_OxRdtase_N"/>
</dbReference>
<dbReference type="EMBL" id="KL198017">
    <property type="protein sequence ID" value="KDQ20453.1"/>
    <property type="molecule type" value="Genomic_DNA"/>
</dbReference>
<comment type="cofactor">
    <cofactor evidence="1 3">
        <name>FAD</name>
        <dbReference type="ChEBI" id="CHEBI:57692"/>
    </cofactor>
</comment>
<feature type="binding site" evidence="3">
    <location>
        <begin position="531"/>
        <end position="532"/>
    </location>
    <ligand>
        <name>FAD</name>
        <dbReference type="ChEBI" id="CHEBI:57692"/>
    </ligand>
</feature>
<dbReference type="SUPFAM" id="SSF54373">
    <property type="entry name" value="FAD-linked reductases, C-terminal domain"/>
    <property type="match status" value="1"/>
</dbReference>
<evidence type="ECO:0000313" key="5">
    <source>
        <dbReference type="EMBL" id="KDQ20453.1"/>
    </source>
</evidence>
<name>A0A067MXH8_BOTB1</name>
<dbReference type="OrthoDB" id="269227at2759"/>
<dbReference type="STRING" id="930990.A0A067MXH8"/>
<keyword evidence="3" id="KW-0274">FAD</keyword>
<evidence type="ECO:0000313" key="6">
    <source>
        <dbReference type="Proteomes" id="UP000027195"/>
    </source>
</evidence>
<dbReference type="InterPro" id="IPR036188">
    <property type="entry name" value="FAD/NAD-bd_sf"/>
</dbReference>
<dbReference type="AlphaFoldDB" id="A0A067MXH8"/>
<dbReference type="Gene3D" id="3.30.560.10">
    <property type="entry name" value="Glucose Oxidase, domain 3"/>
    <property type="match status" value="1"/>
</dbReference>
<dbReference type="InterPro" id="IPR012132">
    <property type="entry name" value="GMC_OxRdtase"/>
</dbReference>
<organism evidence="5 6">
    <name type="scientific">Botryobasidium botryosum (strain FD-172 SS1)</name>
    <dbReference type="NCBI Taxonomy" id="930990"/>
    <lineage>
        <taxon>Eukaryota</taxon>
        <taxon>Fungi</taxon>
        <taxon>Dikarya</taxon>
        <taxon>Basidiomycota</taxon>
        <taxon>Agaricomycotina</taxon>
        <taxon>Agaricomycetes</taxon>
        <taxon>Cantharellales</taxon>
        <taxon>Botryobasidiaceae</taxon>
        <taxon>Botryobasidium</taxon>
    </lineage>
</organism>
<comment type="similarity">
    <text evidence="2">Belongs to the GMC oxidoreductase family.</text>
</comment>
<dbReference type="PROSITE" id="PS00624">
    <property type="entry name" value="GMC_OXRED_2"/>
    <property type="match status" value="1"/>
</dbReference>
<dbReference type="PIRSF" id="PIRSF000137">
    <property type="entry name" value="Alcohol_oxidase"/>
    <property type="match status" value="1"/>
</dbReference>
<dbReference type="Pfam" id="PF00732">
    <property type="entry name" value="GMC_oxred_N"/>
    <property type="match status" value="1"/>
</dbReference>
<accession>A0A067MXH8</accession>
<proteinExistence type="inferred from homology"/>
<evidence type="ECO:0000256" key="1">
    <source>
        <dbReference type="ARBA" id="ARBA00001974"/>
    </source>
</evidence>
<dbReference type="InterPro" id="IPR007867">
    <property type="entry name" value="GMC_OxRtase_C"/>
</dbReference>
<dbReference type="GO" id="GO:0016614">
    <property type="term" value="F:oxidoreductase activity, acting on CH-OH group of donors"/>
    <property type="evidence" value="ECO:0007669"/>
    <property type="project" value="InterPro"/>
</dbReference>
<evidence type="ECO:0000259" key="4">
    <source>
        <dbReference type="PROSITE" id="PS00624"/>
    </source>
</evidence>
<keyword evidence="3" id="KW-0285">Flavoprotein</keyword>
<dbReference type="Pfam" id="PF05199">
    <property type="entry name" value="GMC_oxred_C"/>
    <property type="match status" value="1"/>
</dbReference>
<evidence type="ECO:0000256" key="2">
    <source>
        <dbReference type="ARBA" id="ARBA00010790"/>
    </source>
</evidence>
<reference evidence="6" key="1">
    <citation type="journal article" date="2014" name="Proc. Natl. Acad. Sci. U.S.A.">
        <title>Extensive sampling of basidiomycete genomes demonstrates inadequacy of the white-rot/brown-rot paradigm for wood decay fungi.</title>
        <authorList>
            <person name="Riley R."/>
            <person name="Salamov A.A."/>
            <person name="Brown D.W."/>
            <person name="Nagy L.G."/>
            <person name="Floudas D."/>
            <person name="Held B.W."/>
            <person name="Levasseur A."/>
            <person name="Lombard V."/>
            <person name="Morin E."/>
            <person name="Otillar R."/>
            <person name="Lindquist E.A."/>
            <person name="Sun H."/>
            <person name="LaButti K.M."/>
            <person name="Schmutz J."/>
            <person name="Jabbour D."/>
            <person name="Luo H."/>
            <person name="Baker S.E."/>
            <person name="Pisabarro A.G."/>
            <person name="Walton J.D."/>
            <person name="Blanchette R.A."/>
            <person name="Henrissat B."/>
            <person name="Martin F."/>
            <person name="Cullen D."/>
            <person name="Hibbett D.S."/>
            <person name="Grigoriev I.V."/>
        </authorList>
    </citation>
    <scope>NUCLEOTIDE SEQUENCE [LARGE SCALE GENOMIC DNA]</scope>
    <source>
        <strain evidence="6">FD-172 SS1</strain>
    </source>
</reference>
<gene>
    <name evidence="5" type="ORF">BOTBODRAFT_169207</name>
</gene>
<dbReference type="Gene3D" id="3.50.50.60">
    <property type="entry name" value="FAD/NAD(P)-binding domain"/>
    <property type="match status" value="1"/>
</dbReference>
<dbReference type="Proteomes" id="UP000027195">
    <property type="component" value="Unassembled WGS sequence"/>
</dbReference>
<protein>
    <recommendedName>
        <fullName evidence="4">Glucose-methanol-choline oxidoreductase N-terminal domain-containing protein</fullName>
    </recommendedName>
</protein>
<keyword evidence="6" id="KW-1185">Reference proteome</keyword>
<feature type="domain" description="Glucose-methanol-choline oxidoreductase N-terminal" evidence="4">
    <location>
        <begin position="271"/>
        <end position="285"/>
    </location>
</feature>
<dbReference type="HOGENOM" id="CLU_002865_5_1_1"/>
<sequence>MPAPEPEYDIIFAGGGAAGCLAAGRLAAADPSLKILLIENGPHTRENQAHVQPGLFLSHLRPDSTTVRFMVSKESEALGGRSLTVPTGQCVGGGSSVNFMMYTRASASDYDDWEIKHGNAGWGSKDLLPLLKKVVWHISPCDRSESLPSPRVSHGGELSTAGADFLAVGAAYDKPRGFTDDPNSIFSVGGYARWLKWIDGVTGKRSDVAHFLYHQDSKNLHILAGCTVKRVIFEGNRAVGVEYLHNARFHSNTTSEVFVARAARLVVVSAGSFGSPCILERSGIGAKAVLEKNGVKQLVDLPGVGEHYQDHQFMLTGFFSSEESVTLDGIIRGDESEVQKWTSQWNKDGSGIMASNTIDAGIKLRPTAKDLEDIGPAFQQRWETFFKDAHDKPVLWAGVGAFLVGDYSAAPLRKFFSMGFFIEHPSGSGSLHITSAEDVNAAPDFESGYLENDDDLALLKWGYKRTREIARRMSCYRGEYPSSHPAFSKGSAASVSEEAHPVDMAAPDIQYSDDDEKALEAHIRNFVTTAWHSLGTCSMKPREKGGVVDSNLNVYGVEGLKVADLSICPGNVAANTCSTALLVGEKAAVIIAAELGIEGI</sequence>
<dbReference type="PANTHER" id="PTHR11552">
    <property type="entry name" value="GLUCOSE-METHANOL-CHOLINE GMC OXIDOREDUCTASE"/>
    <property type="match status" value="1"/>
</dbReference>
<dbReference type="GO" id="GO:0050660">
    <property type="term" value="F:flavin adenine dinucleotide binding"/>
    <property type="evidence" value="ECO:0007669"/>
    <property type="project" value="InterPro"/>
</dbReference>
<dbReference type="InParanoid" id="A0A067MXH8"/>
<dbReference type="SUPFAM" id="SSF51905">
    <property type="entry name" value="FAD/NAD(P)-binding domain"/>
    <property type="match status" value="1"/>
</dbReference>
<evidence type="ECO:0000256" key="3">
    <source>
        <dbReference type="PIRSR" id="PIRSR000137-2"/>
    </source>
</evidence>
<dbReference type="PANTHER" id="PTHR11552:SF78">
    <property type="entry name" value="GLUCOSE-METHANOL-CHOLINE OXIDOREDUCTASE N-TERMINAL DOMAIN-CONTAINING PROTEIN"/>
    <property type="match status" value="1"/>
</dbReference>